<gene>
    <name evidence="10" type="ordered locus">Bcell_3878</name>
</gene>
<dbReference type="GO" id="GO:0016705">
    <property type="term" value="F:oxidoreductase activity, acting on paired donors, with incorporation or reduction of molecular oxygen"/>
    <property type="evidence" value="ECO:0007669"/>
    <property type="project" value="InterPro"/>
</dbReference>
<dbReference type="PANTHER" id="PTHR24291">
    <property type="entry name" value="CYTOCHROME P450 FAMILY 4"/>
    <property type="match status" value="1"/>
</dbReference>
<keyword evidence="4 8" id="KW-0560">Oxidoreductase</keyword>
<evidence type="ECO:0000256" key="3">
    <source>
        <dbReference type="ARBA" id="ARBA00022723"/>
    </source>
</evidence>
<keyword evidence="5 7" id="KW-0408">Iron</keyword>
<comment type="cofactor">
    <cofactor evidence="7">
        <name>heme</name>
        <dbReference type="ChEBI" id="CHEBI:30413"/>
    </cofactor>
</comment>
<dbReference type="GO" id="GO:0005506">
    <property type="term" value="F:iron ion binding"/>
    <property type="evidence" value="ECO:0007669"/>
    <property type="project" value="InterPro"/>
</dbReference>
<dbReference type="OrthoDB" id="9789468at2"/>
<dbReference type="PRINTS" id="PR00385">
    <property type="entry name" value="P450"/>
</dbReference>
<evidence type="ECO:0000256" key="4">
    <source>
        <dbReference type="ARBA" id="ARBA00023002"/>
    </source>
</evidence>
<dbReference type="HOGENOM" id="CLU_001570_5_1_9"/>
<reference evidence="10" key="1">
    <citation type="submission" date="2010-12" db="EMBL/GenBank/DDBJ databases">
        <title>Complete sequence of Bacillus cellulosilyticus DSM 2522.</title>
        <authorList>
            <consortium name="US DOE Joint Genome Institute"/>
            <person name="Lucas S."/>
            <person name="Copeland A."/>
            <person name="Lapidus A."/>
            <person name="Cheng J.-F."/>
            <person name="Bruce D."/>
            <person name="Goodwin L."/>
            <person name="Pitluck S."/>
            <person name="Chertkov O."/>
            <person name="Detter J.C."/>
            <person name="Han C."/>
            <person name="Tapia R."/>
            <person name="Land M."/>
            <person name="Hauser L."/>
            <person name="Jeffries C."/>
            <person name="Kyrpides N."/>
            <person name="Ivanova N."/>
            <person name="Mikhailova N."/>
            <person name="Brumm P."/>
            <person name="Mead D."/>
            <person name="Woyke T."/>
        </authorList>
    </citation>
    <scope>NUCLEOTIDE SEQUENCE [LARGE SCALE GENOMIC DNA]</scope>
    <source>
        <strain evidence="10">DSM 2522</strain>
    </source>
</reference>
<protein>
    <submittedName>
        <fullName evidence="10">Cytochrome P450</fullName>
    </submittedName>
</protein>
<keyword evidence="11" id="KW-1185">Reference proteome</keyword>
<dbReference type="Gene3D" id="1.10.630.10">
    <property type="entry name" value="Cytochrome P450"/>
    <property type="match status" value="1"/>
</dbReference>
<keyword evidence="3 7" id="KW-0479">Metal-binding</keyword>
<evidence type="ECO:0000256" key="2">
    <source>
        <dbReference type="ARBA" id="ARBA00022617"/>
    </source>
</evidence>
<dbReference type="InterPro" id="IPR050196">
    <property type="entry name" value="Cytochrome_P450_Monoox"/>
</dbReference>
<dbReference type="Pfam" id="PF00067">
    <property type="entry name" value="p450"/>
    <property type="match status" value="1"/>
</dbReference>
<evidence type="ECO:0000256" key="8">
    <source>
        <dbReference type="RuleBase" id="RU000461"/>
    </source>
</evidence>
<dbReference type="KEGG" id="bco:Bcell_3878"/>
<organism evidence="10 11">
    <name type="scientific">Evansella cellulosilytica (strain ATCC 21833 / DSM 2522 / FERM P-1141 / JCM 9156 / N-4)</name>
    <name type="common">Bacillus cellulosilyticus</name>
    <dbReference type="NCBI Taxonomy" id="649639"/>
    <lineage>
        <taxon>Bacteria</taxon>
        <taxon>Bacillati</taxon>
        <taxon>Bacillota</taxon>
        <taxon>Bacilli</taxon>
        <taxon>Bacillales</taxon>
        <taxon>Bacillaceae</taxon>
        <taxon>Evansella</taxon>
    </lineage>
</organism>
<sequence length="451" mass="52305">MNNRRNSNYPPGPKEKWLTGSLRAFQSSPLKFLTSLSEKYGTVSKFRLGPFQDVYLVNDPDLIKEILVSKQQSFIKSRDIQSLKSIVGNGLLTSEKGFHLKQRRMIQPAFKKTHITTYAQDMIDTTNKYISRWSSRAERLVSDDMMDIALGIISKTMFSMEFEEGASVIGEPMEETMRTAVRRMRSILPLPLWIPVKQNRKYKQAIKELDNVLFRLIKERKETEVEHEDLLGVLMRAKDETDGLSMEDNQLRDELMTIFLAGHETTANALTWTLYLLSQHRKIQDKLFKEIASITRDGPVKPEHFGRLTYAQHVISESLRLYPPAYVIGRQAAEDTEINGYRIKKGDMILMSQYVMQRNRKYYEDPHTFIPERFENDFIKTIPEYAYFPFGGGPRVCIGNHFAFMEAVLVLACLSKQFKFTSPHEPQKIKPQPLITLRPKYGLTLLTTKRR</sequence>
<evidence type="ECO:0000313" key="10">
    <source>
        <dbReference type="EMBL" id="ADU32117.1"/>
    </source>
</evidence>
<dbReference type="InterPro" id="IPR017972">
    <property type="entry name" value="Cyt_P450_CS"/>
</dbReference>
<dbReference type="SUPFAM" id="SSF48264">
    <property type="entry name" value="Cytochrome P450"/>
    <property type="match status" value="1"/>
</dbReference>
<dbReference type="AlphaFoldDB" id="E6TUW5"/>
<accession>E6TUW5</accession>
<dbReference type="PRINTS" id="PR00463">
    <property type="entry name" value="EP450I"/>
</dbReference>
<dbReference type="EMBL" id="CP002394">
    <property type="protein sequence ID" value="ADU32117.1"/>
    <property type="molecule type" value="Genomic_DNA"/>
</dbReference>
<name>E6TUW5_EVAC2</name>
<dbReference type="CDD" id="cd20620">
    <property type="entry name" value="CYP132-like"/>
    <property type="match status" value="1"/>
</dbReference>
<dbReference type="eggNOG" id="COG2124">
    <property type="taxonomic scope" value="Bacteria"/>
</dbReference>
<dbReference type="InterPro" id="IPR001128">
    <property type="entry name" value="Cyt_P450"/>
</dbReference>
<keyword evidence="6 8" id="KW-0503">Monooxygenase</keyword>
<comment type="similarity">
    <text evidence="1 8">Belongs to the cytochrome P450 family.</text>
</comment>
<proteinExistence type="inferred from homology"/>
<evidence type="ECO:0000256" key="5">
    <source>
        <dbReference type="ARBA" id="ARBA00023004"/>
    </source>
</evidence>
<keyword evidence="9" id="KW-0175">Coiled coil</keyword>
<feature type="coiled-coil region" evidence="9">
    <location>
        <begin position="199"/>
        <end position="226"/>
    </location>
</feature>
<evidence type="ECO:0000256" key="1">
    <source>
        <dbReference type="ARBA" id="ARBA00010617"/>
    </source>
</evidence>
<evidence type="ECO:0000313" key="11">
    <source>
        <dbReference type="Proteomes" id="UP000001401"/>
    </source>
</evidence>
<dbReference type="Proteomes" id="UP000001401">
    <property type="component" value="Chromosome"/>
</dbReference>
<dbReference type="InterPro" id="IPR002401">
    <property type="entry name" value="Cyt_P450_E_grp-I"/>
</dbReference>
<dbReference type="STRING" id="649639.Bcell_3878"/>
<dbReference type="RefSeq" id="WP_013490447.1">
    <property type="nucleotide sequence ID" value="NC_014829.1"/>
</dbReference>
<evidence type="ECO:0000256" key="9">
    <source>
        <dbReference type="SAM" id="Coils"/>
    </source>
</evidence>
<dbReference type="InterPro" id="IPR036396">
    <property type="entry name" value="Cyt_P450_sf"/>
</dbReference>
<feature type="binding site" description="axial binding residue" evidence="7">
    <location>
        <position position="397"/>
    </location>
    <ligand>
        <name>heme</name>
        <dbReference type="ChEBI" id="CHEBI:30413"/>
    </ligand>
    <ligandPart>
        <name>Fe</name>
        <dbReference type="ChEBI" id="CHEBI:18248"/>
    </ligandPart>
</feature>
<evidence type="ECO:0000256" key="7">
    <source>
        <dbReference type="PIRSR" id="PIRSR602401-1"/>
    </source>
</evidence>
<dbReference type="GO" id="GO:0004497">
    <property type="term" value="F:monooxygenase activity"/>
    <property type="evidence" value="ECO:0007669"/>
    <property type="project" value="UniProtKB-KW"/>
</dbReference>
<dbReference type="PANTHER" id="PTHR24291:SF50">
    <property type="entry name" value="BIFUNCTIONAL ALBAFLAVENONE MONOOXYGENASE_TERPENE SYNTHASE"/>
    <property type="match status" value="1"/>
</dbReference>
<keyword evidence="2 7" id="KW-0349">Heme</keyword>
<dbReference type="GO" id="GO:0020037">
    <property type="term" value="F:heme binding"/>
    <property type="evidence" value="ECO:0007669"/>
    <property type="project" value="InterPro"/>
</dbReference>
<evidence type="ECO:0000256" key="6">
    <source>
        <dbReference type="ARBA" id="ARBA00023033"/>
    </source>
</evidence>
<dbReference type="PROSITE" id="PS00086">
    <property type="entry name" value="CYTOCHROME_P450"/>
    <property type="match status" value="1"/>
</dbReference>